<comment type="caution">
    <text evidence="7">The sequence shown here is derived from an EMBL/GenBank/DDBJ whole genome shotgun (WGS) entry which is preliminary data.</text>
</comment>
<proteinExistence type="inferred from homology"/>
<dbReference type="PANTHER" id="PTHR48098:SF3">
    <property type="entry name" value="IRON(III) ENTEROBACTIN ESTERASE"/>
    <property type="match status" value="1"/>
</dbReference>
<reference evidence="7 8" key="1">
    <citation type="submission" date="2016-10" db="EMBL/GenBank/DDBJ databases">
        <authorList>
            <person name="Varghese N."/>
            <person name="Submissions S."/>
        </authorList>
    </citation>
    <scope>NUCLEOTIDE SEQUENCE [LARGE SCALE GENOMIC DNA]</scope>
    <source>
        <strain evidence="7 8">DSM 16392</strain>
    </source>
</reference>
<dbReference type="InterPro" id="IPR021764">
    <property type="entry name" value="Enterochelin_esterase_N"/>
</dbReference>
<feature type="domain" description="Enterochelin esterase N-terminal" evidence="6">
    <location>
        <begin position="180"/>
        <end position="281"/>
    </location>
</feature>
<dbReference type="Gene3D" id="2.60.40.10">
    <property type="entry name" value="Immunoglobulins"/>
    <property type="match status" value="1"/>
</dbReference>
<feature type="signal peptide" evidence="5">
    <location>
        <begin position="1"/>
        <end position="22"/>
    </location>
</feature>
<evidence type="ECO:0000259" key="6">
    <source>
        <dbReference type="Pfam" id="PF11806"/>
    </source>
</evidence>
<protein>
    <submittedName>
        <fullName evidence="7">Enterochelin esterase</fullName>
    </submittedName>
</protein>
<sequence>MFSLRKTLIGLIVFMMSQSVSSGFTLELSKADTPAEVRFLQQGHEETFELKAKPGDYVQLGWRVDSGRFNLDSIDRLTGAHIRRFVSANTGRAPFLLVAGDAPISLKVSAIETGNFTLSVIKQVSIRHQESQQIKYLSPRLSHLADQLRAGSSTDTFWTEVEQKGTPLIEDNGNGESILTFLARGAKTGVRLLGAPTSNHEELERLTGSDVWFKSFIVPNTTRLSYQLAIDVPVISGTWVERRRAILATLAADPLNKHPWPADAIDPYNQHSTVLLPEAASPRFLGDQVVAKSQIKQYEIESKALGNKRDIWLYRSEGYEASKATAPLLIMFDSEHYNGRVSVPDILDNMVADSVIPPIAAIFISHIDSKTRTVELPNNAQFAAFISETLLPFAQAELGTSIAPERTILAGSSFGGLASSTIALRYPQHFGNVLSMSGSYWYSENNNENYVASLVANAPRQDVRFFLSAGLFEKSVAGRGVGILYSNQYLRDVLIAKNYQVKLETYAAGHDLFSWQTILSDGLIHLIGKDGP</sequence>
<dbReference type="PANTHER" id="PTHR48098">
    <property type="entry name" value="ENTEROCHELIN ESTERASE-RELATED"/>
    <property type="match status" value="1"/>
</dbReference>
<dbReference type="EMBL" id="FOSK01000013">
    <property type="protein sequence ID" value="SFK97684.1"/>
    <property type="molecule type" value="Genomic_DNA"/>
</dbReference>
<dbReference type="SUPFAM" id="SSF53474">
    <property type="entry name" value="alpha/beta-Hydrolases"/>
    <property type="match status" value="1"/>
</dbReference>
<evidence type="ECO:0000313" key="7">
    <source>
        <dbReference type="EMBL" id="SFK97684.1"/>
    </source>
</evidence>
<name>A0A1I4DVQ6_9HYPH</name>
<keyword evidence="2" id="KW-0963">Cytoplasm</keyword>
<dbReference type="SUPFAM" id="SSF81296">
    <property type="entry name" value="E set domains"/>
    <property type="match status" value="1"/>
</dbReference>
<comment type="similarity">
    <text evidence="4">Belongs to the Fes family.</text>
</comment>
<gene>
    <name evidence="7" type="ORF">SAMN04488518_11311</name>
</gene>
<dbReference type="Pfam" id="PF11806">
    <property type="entry name" value="Enterochelin_N"/>
    <property type="match status" value="1"/>
</dbReference>
<evidence type="ECO:0000256" key="3">
    <source>
        <dbReference type="ARBA" id="ARBA00022801"/>
    </source>
</evidence>
<comment type="subcellular location">
    <subcellularLocation>
        <location evidence="1">Cytoplasm</location>
    </subcellularLocation>
</comment>
<keyword evidence="8" id="KW-1185">Reference proteome</keyword>
<evidence type="ECO:0000256" key="4">
    <source>
        <dbReference type="ARBA" id="ARBA00024201"/>
    </source>
</evidence>
<evidence type="ECO:0000256" key="5">
    <source>
        <dbReference type="SAM" id="SignalP"/>
    </source>
</evidence>
<dbReference type="InterPro" id="IPR029058">
    <property type="entry name" value="AB_hydrolase_fold"/>
</dbReference>
<dbReference type="Gene3D" id="3.40.50.1820">
    <property type="entry name" value="alpha/beta hydrolase"/>
    <property type="match status" value="1"/>
</dbReference>
<evidence type="ECO:0000313" key="8">
    <source>
        <dbReference type="Proteomes" id="UP000199598"/>
    </source>
</evidence>
<evidence type="ECO:0000256" key="1">
    <source>
        <dbReference type="ARBA" id="ARBA00004496"/>
    </source>
</evidence>
<feature type="chain" id="PRO_5046414083" evidence="5">
    <location>
        <begin position="23"/>
        <end position="532"/>
    </location>
</feature>
<dbReference type="Pfam" id="PF00756">
    <property type="entry name" value="Esterase"/>
    <property type="match status" value="1"/>
</dbReference>
<keyword evidence="3" id="KW-0378">Hydrolase</keyword>
<dbReference type="InterPro" id="IPR000801">
    <property type="entry name" value="Esterase-like"/>
</dbReference>
<dbReference type="InterPro" id="IPR013783">
    <property type="entry name" value="Ig-like_fold"/>
</dbReference>
<dbReference type="Proteomes" id="UP000199598">
    <property type="component" value="Unassembled WGS sequence"/>
</dbReference>
<accession>A0A1I4DVQ6</accession>
<dbReference type="InterPro" id="IPR050583">
    <property type="entry name" value="Mycobacterial_A85_antigen"/>
</dbReference>
<keyword evidence="5" id="KW-0732">Signal</keyword>
<organism evidence="7 8">
    <name type="scientific">Pseudovibrio ascidiaceicola</name>
    <dbReference type="NCBI Taxonomy" id="285279"/>
    <lineage>
        <taxon>Bacteria</taxon>
        <taxon>Pseudomonadati</taxon>
        <taxon>Pseudomonadota</taxon>
        <taxon>Alphaproteobacteria</taxon>
        <taxon>Hyphomicrobiales</taxon>
        <taxon>Stappiaceae</taxon>
        <taxon>Pseudovibrio</taxon>
    </lineage>
</organism>
<evidence type="ECO:0000256" key="2">
    <source>
        <dbReference type="ARBA" id="ARBA00022490"/>
    </source>
</evidence>
<dbReference type="InterPro" id="IPR014756">
    <property type="entry name" value="Ig_E-set"/>
</dbReference>